<dbReference type="GO" id="GO:0005634">
    <property type="term" value="C:nucleus"/>
    <property type="evidence" value="ECO:0007669"/>
    <property type="project" value="TreeGrafter"/>
</dbReference>
<dbReference type="GO" id="GO:0007064">
    <property type="term" value="P:mitotic sister chromatid cohesion"/>
    <property type="evidence" value="ECO:0007669"/>
    <property type="project" value="TreeGrafter"/>
</dbReference>
<dbReference type="GO" id="GO:0061733">
    <property type="term" value="F:protein-lysine-acetyltransferase activity"/>
    <property type="evidence" value="ECO:0007669"/>
    <property type="project" value="TreeGrafter"/>
</dbReference>
<reference evidence="2 3" key="1">
    <citation type="journal article" date="2023" name="Nat. Commun.">
        <title>Origin of minicircular mitochondrial genomes in red algae.</title>
        <authorList>
            <person name="Lee Y."/>
            <person name="Cho C.H."/>
            <person name="Lee Y.M."/>
            <person name="Park S.I."/>
            <person name="Yang J.H."/>
            <person name="West J.A."/>
            <person name="Bhattacharya D."/>
            <person name="Yoon H.S."/>
        </authorList>
    </citation>
    <scope>NUCLEOTIDE SEQUENCE [LARGE SCALE GENOMIC DNA]</scope>
    <source>
        <strain evidence="2 3">CCMP1338</strain>
        <tissue evidence="2">Whole cell</tissue>
    </source>
</reference>
<feature type="domain" description="N-acetyltransferase ESCO acetyl-transferase" evidence="1">
    <location>
        <begin position="104"/>
        <end position="171"/>
    </location>
</feature>
<dbReference type="GO" id="GO:0000785">
    <property type="term" value="C:chromatin"/>
    <property type="evidence" value="ECO:0007669"/>
    <property type="project" value="TreeGrafter"/>
</dbReference>
<comment type="caution">
    <text evidence="2">The sequence shown here is derived from an EMBL/GenBank/DDBJ whole genome shotgun (WGS) entry which is preliminary data.</text>
</comment>
<evidence type="ECO:0000313" key="2">
    <source>
        <dbReference type="EMBL" id="KAJ8903648.1"/>
    </source>
</evidence>
<dbReference type="Pfam" id="PF13880">
    <property type="entry name" value="Acetyltransf_13"/>
    <property type="match status" value="1"/>
</dbReference>
<protein>
    <recommendedName>
        <fullName evidence="1">N-acetyltransferase ESCO acetyl-transferase domain-containing protein</fullName>
    </recommendedName>
</protein>
<keyword evidence="3" id="KW-1185">Reference proteome</keyword>
<sequence length="187" mass="20931">MEKSEEDKTIAWGSWKNELVVRVFTGSRIVAIGPNDSKAVHRRLRLVEDLVVEELGSYRGYSDRRWAYLYIKNKSVAGCLFAERLAKAYAATDGENLDESRVQKALLGVQMVWVRKTFRSDHIATKLIDAARGHLIYGAVIPKGMVAFTPLTSSGAAFARKYIRESGNLLLYRPYSATSTRAASRKA</sequence>
<proteinExistence type="predicted"/>
<evidence type="ECO:0000259" key="1">
    <source>
        <dbReference type="Pfam" id="PF13880"/>
    </source>
</evidence>
<gene>
    <name evidence="2" type="ORF">NDN08_004750</name>
</gene>
<dbReference type="PANTHER" id="PTHR45884">
    <property type="entry name" value="N-ACETYLTRANSFERASE ECO"/>
    <property type="match status" value="1"/>
</dbReference>
<dbReference type="InterPro" id="IPR028009">
    <property type="entry name" value="ESCO_Acetyltransf_dom"/>
</dbReference>
<name>A0AAV8UMC3_9RHOD</name>
<organism evidence="2 3">
    <name type="scientific">Rhodosorus marinus</name>
    <dbReference type="NCBI Taxonomy" id="101924"/>
    <lineage>
        <taxon>Eukaryota</taxon>
        <taxon>Rhodophyta</taxon>
        <taxon>Stylonematophyceae</taxon>
        <taxon>Stylonematales</taxon>
        <taxon>Stylonemataceae</taxon>
        <taxon>Rhodosorus</taxon>
    </lineage>
</organism>
<dbReference type="AlphaFoldDB" id="A0AAV8UMC3"/>
<accession>A0AAV8UMC3</accession>
<dbReference type="PANTHER" id="PTHR45884:SF2">
    <property type="entry name" value="N-ACETYLTRANSFERASE ECO"/>
    <property type="match status" value="1"/>
</dbReference>
<evidence type="ECO:0000313" key="3">
    <source>
        <dbReference type="Proteomes" id="UP001157974"/>
    </source>
</evidence>
<dbReference type="Proteomes" id="UP001157974">
    <property type="component" value="Unassembled WGS sequence"/>
</dbReference>
<dbReference type="EMBL" id="JAMWBK010000007">
    <property type="protein sequence ID" value="KAJ8903648.1"/>
    <property type="molecule type" value="Genomic_DNA"/>
</dbReference>